<protein>
    <submittedName>
        <fullName evidence="7">4-hydroxyphenylpyruvate dioxygenase</fullName>
        <ecNumber evidence="7">1.13.11.27</ecNumber>
    </submittedName>
</protein>
<keyword evidence="3" id="KW-0479">Metal-binding</keyword>
<keyword evidence="4" id="KW-0677">Repeat</keyword>
<reference evidence="7 8" key="1">
    <citation type="submission" date="2023-08" db="EMBL/GenBank/DDBJ databases">
        <title>Mesonia sp. MT50, isolated from deep-sea sediment of the Mariana Trench.</title>
        <authorList>
            <person name="Fu H."/>
        </authorList>
    </citation>
    <scope>NUCLEOTIDE SEQUENCE [LARGE SCALE GENOMIC DNA]</scope>
    <source>
        <strain evidence="7 8">MT50</strain>
    </source>
</reference>
<dbReference type="GO" id="GO:0003868">
    <property type="term" value="F:4-hydroxyphenylpyruvate dioxygenase activity"/>
    <property type="evidence" value="ECO:0007669"/>
    <property type="project" value="UniProtKB-EC"/>
</dbReference>
<dbReference type="Pfam" id="PF13669">
    <property type="entry name" value="Glyoxalase_4"/>
    <property type="match status" value="1"/>
</dbReference>
<evidence type="ECO:0000256" key="5">
    <source>
        <dbReference type="ARBA" id="ARBA00023004"/>
    </source>
</evidence>
<keyword evidence="5" id="KW-0408">Iron</keyword>
<dbReference type="PANTHER" id="PTHR11959">
    <property type="entry name" value="4-HYDROXYPHENYLPYRUVATE DIOXYGENASE"/>
    <property type="match status" value="1"/>
</dbReference>
<dbReference type="InterPro" id="IPR041736">
    <property type="entry name" value="4OHPhenylPyrv_dOase_N"/>
</dbReference>
<evidence type="ECO:0000313" key="8">
    <source>
        <dbReference type="Proteomes" id="UP001230915"/>
    </source>
</evidence>
<comment type="caution">
    <text evidence="7">The sequence shown here is derived from an EMBL/GenBank/DDBJ whole genome shotgun (WGS) entry which is preliminary data.</text>
</comment>
<dbReference type="Proteomes" id="UP001230915">
    <property type="component" value="Unassembled WGS sequence"/>
</dbReference>
<dbReference type="InterPro" id="IPR004360">
    <property type="entry name" value="Glyas_Fos-R_dOase_dom"/>
</dbReference>
<feature type="domain" description="VOC" evidence="6">
    <location>
        <begin position="185"/>
        <end position="344"/>
    </location>
</feature>
<comment type="cofactor">
    <cofactor evidence="1">
        <name>Fe cation</name>
        <dbReference type="ChEBI" id="CHEBI:24875"/>
    </cofactor>
</comment>
<dbReference type="InterPro" id="IPR037523">
    <property type="entry name" value="VOC_core"/>
</dbReference>
<accession>A0ABU1A573</accession>
<dbReference type="PIRSF" id="PIRSF009283">
    <property type="entry name" value="HPP_dOase"/>
    <property type="match status" value="1"/>
</dbReference>
<sequence>MSKKKVESVNYGLEKIFEGAQDFLPLLGTDYIELYVGNAKQAAHFYKTAFGFKSMAYKGLETGSRDTVSYVLQQDKIRLVLTSPLNSKEKINEHIVKHGDGVKVVALWVDDARSAYEETTKRGAKSYLEPTVDKDENGEIVKAGIYTYGETVHMFIERKNFNGTFLPGYVKWESDYNPESVGLKFIDHMVGNVGWNEMDIWVKWYEDVMGFVNFLSFDDKQIHTEYSALMSKVMSNGNGRIKFPINEPAEGAKKSQIEEYLDFYEGPGVQHVAVATDDILKTVSDLRSRGVEFLSTPPEEYYTAIPGRLEEFSHELNEDLEKLKSLGIMVDADEEGYLLQIFTKPLQDRPTLFFEIIQRMGAKGFGAGNFKALFQSIEREQELRGTLN</sequence>
<dbReference type="CDD" id="cd07250">
    <property type="entry name" value="HPPD_C_like"/>
    <property type="match status" value="1"/>
</dbReference>
<dbReference type="NCBIfam" id="TIGR01263">
    <property type="entry name" value="4HPPD"/>
    <property type="match status" value="1"/>
</dbReference>
<dbReference type="Gene3D" id="3.10.180.10">
    <property type="entry name" value="2,3-Dihydroxybiphenyl 1,2-Dioxygenase, domain 1"/>
    <property type="match status" value="2"/>
</dbReference>
<proteinExistence type="inferred from homology"/>
<feature type="domain" description="VOC" evidence="6">
    <location>
        <begin position="28"/>
        <end position="158"/>
    </location>
</feature>
<dbReference type="InterPro" id="IPR029068">
    <property type="entry name" value="Glyas_Bleomycin-R_OHBP_Dase"/>
</dbReference>
<evidence type="ECO:0000313" key="7">
    <source>
        <dbReference type="EMBL" id="MDQ7918084.1"/>
    </source>
</evidence>
<organism evidence="7 8">
    <name type="scientific">Mesonia profundi</name>
    <dbReference type="NCBI Taxonomy" id="3070998"/>
    <lineage>
        <taxon>Bacteria</taxon>
        <taxon>Pseudomonadati</taxon>
        <taxon>Bacteroidota</taxon>
        <taxon>Flavobacteriia</taxon>
        <taxon>Flavobacteriales</taxon>
        <taxon>Flavobacteriaceae</taxon>
        <taxon>Mesonia</taxon>
    </lineage>
</organism>
<evidence type="ECO:0000256" key="3">
    <source>
        <dbReference type="ARBA" id="ARBA00022723"/>
    </source>
</evidence>
<keyword evidence="7" id="KW-0223">Dioxygenase</keyword>
<evidence type="ECO:0000256" key="4">
    <source>
        <dbReference type="ARBA" id="ARBA00022737"/>
    </source>
</evidence>
<gene>
    <name evidence="7" type="primary">hppD</name>
    <name evidence="7" type="ORF">RBU60_10890</name>
</gene>
<dbReference type="EMBL" id="JAVHUL010000031">
    <property type="protein sequence ID" value="MDQ7918084.1"/>
    <property type="molecule type" value="Genomic_DNA"/>
</dbReference>
<evidence type="ECO:0000259" key="6">
    <source>
        <dbReference type="PROSITE" id="PS51819"/>
    </source>
</evidence>
<dbReference type="CDD" id="cd08342">
    <property type="entry name" value="HPPD_N_like"/>
    <property type="match status" value="1"/>
</dbReference>
<dbReference type="EC" id="1.13.11.27" evidence="7"/>
<dbReference type="Pfam" id="PF00903">
    <property type="entry name" value="Glyoxalase"/>
    <property type="match status" value="1"/>
</dbReference>
<dbReference type="RefSeq" id="WP_308865042.1">
    <property type="nucleotide sequence ID" value="NZ_JAVHUL010000031.1"/>
</dbReference>
<comment type="similarity">
    <text evidence="2">Belongs to the 4HPPD family.</text>
</comment>
<dbReference type="InterPro" id="IPR005956">
    <property type="entry name" value="4OHPhenylPyrv_dOase"/>
</dbReference>
<dbReference type="InterPro" id="IPR041735">
    <property type="entry name" value="4OHPhenylPyrv_dOase_C"/>
</dbReference>
<dbReference type="PANTHER" id="PTHR11959:SF1">
    <property type="entry name" value="4-HYDROXYPHENYLPYRUVATE DIOXYGENASE"/>
    <property type="match status" value="1"/>
</dbReference>
<name>A0ABU1A573_9FLAO</name>
<keyword evidence="8" id="KW-1185">Reference proteome</keyword>
<dbReference type="PROSITE" id="PS51819">
    <property type="entry name" value="VOC"/>
    <property type="match status" value="2"/>
</dbReference>
<evidence type="ECO:0000256" key="1">
    <source>
        <dbReference type="ARBA" id="ARBA00001962"/>
    </source>
</evidence>
<evidence type="ECO:0000256" key="2">
    <source>
        <dbReference type="ARBA" id="ARBA00005877"/>
    </source>
</evidence>
<dbReference type="SUPFAM" id="SSF54593">
    <property type="entry name" value="Glyoxalase/Bleomycin resistance protein/Dihydroxybiphenyl dioxygenase"/>
    <property type="match status" value="1"/>
</dbReference>
<keyword evidence="7" id="KW-0560">Oxidoreductase</keyword>